<organism evidence="2 3">
    <name type="scientific">Ditylenchus dipsaci</name>
    <dbReference type="NCBI Taxonomy" id="166011"/>
    <lineage>
        <taxon>Eukaryota</taxon>
        <taxon>Metazoa</taxon>
        <taxon>Ecdysozoa</taxon>
        <taxon>Nematoda</taxon>
        <taxon>Chromadorea</taxon>
        <taxon>Rhabditida</taxon>
        <taxon>Tylenchina</taxon>
        <taxon>Tylenchomorpha</taxon>
        <taxon>Sphaerularioidea</taxon>
        <taxon>Anguinidae</taxon>
        <taxon>Anguininae</taxon>
        <taxon>Ditylenchus</taxon>
    </lineage>
</organism>
<sequence length="129" mass="14144">MIAVQHLALFSVLIAVGVQSLSFCNSNRDCGNGFTCLLHVCRVFAAPLIRGGLCQTGDDCPSDEPLCVDNICTALPGRALLEHEVAKERAARPDSCIFYCHPPMICVESHDEYDDGKCVYPPSHPFYKK</sequence>
<feature type="chain" id="PRO_5037274686" evidence="1">
    <location>
        <begin position="21"/>
        <end position="129"/>
    </location>
</feature>
<keyword evidence="2" id="KW-1185">Reference proteome</keyword>
<evidence type="ECO:0000313" key="2">
    <source>
        <dbReference type="Proteomes" id="UP000887574"/>
    </source>
</evidence>
<reference evidence="3" key="1">
    <citation type="submission" date="2022-11" db="UniProtKB">
        <authorList>
            <consortium name="WormBaseParasite"/>
        </authorList>
    </citation>
    <scope>IDENTIFICATION</scope>
</reference>
<dbReference type="Proteomes" id="UP000887574">
    <property type="component" value="Unplaced"/>
</dbReference>
<evidence type="ECO:0000313" key="3">
    <source>
        <dbReference type="WBParaSite" id="jg2802"/>
    </source>
</evidence>
<proteinExistence type="predicted"/>
<dbReference type="AlphaFoldDB" id="A0A915E5L0"/>
<evidence type="ECO:0000256" key="1">
    <source>
        <dbReference type="SAM" id="SignalP"/>
    </source>
</evidence>
<protein>
    <submittedName>
        <fullName evidence="3">Uncharacterized protein</fullName>
    </submittedName>
</protein>
<keyword evidence="1" id="KW-0732">Signal</keyword>
<dbReference type="WBParaSite" id="jg2802">
    <property type="protein sequence ID" value="jg2802"/>
    <property type="gene ID" value="jg2802"/>
</dbReference>
<feature type="signal peptide" evidence="1">
    <location>
        <begin position="1"/>
        <end position="20"/>
    </location>
</feature>
<name>A0A915E5L0_9BILA</name>
<accession>A0A915E5L0</accession>